<evidence type="ECO:0000256" key="1">
    <source>
        <dbReference type="ARBA" id="ARBA00004123"/>
    </source>
</evidence>
<feature type="compositionally biased region" description="Basic and acidic residues" evidence="7">
    <location>
        <begin position="215"/>
        <end position="227"/>
    </location>
</feature>
<reference evidence="8 9" key="1">
    <citation type="journal article" date="2021" name="Sci. Rep.">
        <title>Chromosome anchoring in Senegalese sole (Solea senegalensis) reveals sex-associated markers and genome rearrangements in flatfish.</title>
        <authorList>
            <person name="Guerrero-Cozar I."/>
            <person name="Gomez-Garrido J."/>
            <person name="Berbel C."/>
            <person name="Martinez-Blanch J.F."/>
            <person name="Alioto T."/>
            <person name="Claros M.G."/>
            <person name="Gagnaire P.A."/>
            <person name="Manchado M."/>
        </authorList>
    </citation>
    <scope>NUCLEOTIDE SEQUENCE [LARGE SCALE GENOMIC DNA]</scope>
    <source>
        <strain evidence="8">Sse05_10M</strain>
    </source>
</reference>
<sequence length="281" mass="31222">MDPSNNNTSNNDNDASNDNNITIANVVSTFKTGCHLDLHTIALRGRNVIHQPKGGKVVMKLRKPLITATISSSGGVVCAGAKSEAEAKMGARRVARCLQKLGFKVTFSGFRVVNVLAVSSVPFRINLIRFTMENKPFATYEPELFPAAIYKIKNPKATLQVYSTGAIVVTGPNVKDLNKGFEHTYPRLFECQIPSDEPPENIKTVVKCQRRRKRTDAESEMKRDGGGKGKKRGRELMQHYGCQPDPEWLIRTMGSDLPPNPAVRYFHQHGSLQRSGWTIKL</sequence>
<comment type="similarity">
    <text evidence="2">Belongs to the TBP family.</text>
</comment>
<evidence type="ECO:0000313" key="8">
    <source>
        <dbReference type="EMBL" id="KAG7501271.1"/>
    </source>
</evidence>
<evidence type="ECO:0000256" key="2">
    <source>
        <dbReference type="ARBA" id="ARBA00005560"/>
    </source>
</evidence>
<evidence type="ECO:0000256" key="5">
    <source>
        <dbReference type="ARBA" id="ARBA00023163"/>
    </source>
</evidence>
<organism evidence="8 9">
    <name type="scientific">Solea senegalensis</name>
    <name type="common">Senegalese sole</name>
    <dbReference type="NCBI Taxonomy" id="28829"/>
    <lineage>
        <taxon>Eukaryota</taxon>
        <taxon>Metazoa</taxon>
        <taxon>Chordata</taxon>
        <taxon>Craniata</taxon>
        <taxon>Vertebrata</taxon>
        <taxon>Euteleostomi</taxon>
        <taxon>Actinopterygii</taxon>
        <taxon>Neopterygii</taxon>
        <taxon>Teleostei</taxon>
        <taxon>Neoteleostei</taxon>
        <taxon>Acanthomorphata</taxon>
        <taxon>Carangaria</taxon>
        <taxon>Pleuronectiformes</taxon>
        <taxon>Pleuronectoidei</taxon>
        <taxon>Soleidae</taxon>
        <taxon>Solea</taxon>
    </lineage>
</organism>
<comment type="caution">
    <text evidence="8">The sequence shown here is derived from an EMBL/GenBank/DDBJ whole genome shotgun (WGS) entry which is preliminary data.</text>
</comment>
<evidence type="ECO:0000313" key="9">
    <source>
        <dbReference type="Proteomes" id="UP000693946"/>
    </source>
</evidence>
<evidence type="ECO:0000256" key="4">
    <source>
        <dbReference type="ARBA" id="ARBA00023125"/>
    </source>
</evidence>
<dbReference type="FunFam" id="3.30.310.10:FF:000005">
    <property type="entry name" value="TATA box-binding protein-like 1"/>
    <property type="match status" value="1"/>
</dbReference>
<dbReference type="GO" id="GO:0005634">
    <property type="term" value="C:nucleus"/>
    <property type="evidence" value="ECO:0007669"/>
    <property type="project" value="UniProtKB-SubCell"/>
</dbReference>
<evidence type="ECO:0000256" key="6">
    <source>
        <dbReference type="ARBA" id="ARBA00023242"/>
    </source>
</evidence>
<evidence type="ECO:0000256" key="3">
    <source>
        <dbReference type="ARBA" id="ARBA00023015"/>
    </source>
</evidence>
<keyword evidence="3" id="KW-0805">Transcription regulation</keyword>
<dbReference type="InterPro" id="IPR000814">
    <property type="entry name" value="TBP"/>
</dbReference>
<proteinExistence type="inferred from homology"/>
<dbReference type="PANTHER" id="PTHR10126">
    <property type="entry name" value="TATA-BOX BINDING PROTEIN"/>
    <property type="match status" value="1"/>
</dbReference>
<name>A0AAV6RB85_SOLSE</name>
<accession>A0AAV6RB85</accession>
<dbReference type="Proteomes" id="UP000693946">
    <property type="component" value="Linkage Group LG20"/>
</dbReference>
<dbReference type="InterPro" id="IPR015445">
    <property type="entry name" value="TBP-like"/>
</dbReference>
<gene>
    <name evidence="8" type="ORF">JOB18_044355</name>
</gene>
<keyword evidence="9" id="KW-1185">Reference proteome</keyword>
<dbReference type="GO" id="GO:0003677">
    <property type="term" value="F:DNA binding"/>
    <property type="evidence" value="ECO:0007669"/>
    <property type="project" value="UniProtKB-KW"/>
</dbReference>
<dbReference type="Pfam" id="PF00352">
    <property type="entry name" value="TBP"/>
    <property type="match status" value="2"/>
</dbReference>
<feature type="region of interest" description="Disordered" evidence="7">
    <location>
        <begin position="211"/>
        <end position="235"/>
    </location>
</feature>
<dbReference type="EMBL" id="JAGKHQ010000013">
    <property type="protein sequence ID" value="KAG7501271.1"/>
    <property type="molecule type" value="Genomic_DNA"/>
</dbReference>
<keyword evidence="4" id="KW-0238">DNA-binding</keyword>
<evidence type="ECO:0000256" key="7">
    <source>
        <dbReference type="SAM" id="MobiDB-lite"/>
    </source>
</evidence>
<keyword evidence="6" id="KW-0539">Nucleus</keyword>
<dbReference type="AlphaFoldDB" id="A0AAV6RB85"/>
<comment type="subcellular location">
    <subcellularLocation>
        <location evidence="1">Nucleus</location>
    </subcellularLocation>
</comment>
<protein>
    <submittedName>
        <fullName evidence="8">TATA box-binding 1</fullName>
    </submittedName>
</protein>
<keyword evidence="5" id="KW-0804">Transcription</keyword>
<dbReference type="GO" id="GO:0006352">
    <property type="term" value="P:DNA-templated transcription initiation"/>
    <property type="evidence" value="ECO:0007669"/>
    <property type="project" value="InterPro"/>
</dbReference>
<dbReference type="CDD" id="cd04517">
    <property type="entry name" value="TLF"/>
    <property type="match status" value="1"/>
</dbReference>